<dbReference type="GO" id="GO:0000977">
    <property type="term" value="F:RNA polymerase II transcription regulatory region sequence-specific DNA binding"/>
    <property type="evidence" value="ECO:0007669"/>
    <property type="project" value="TreeGrafter"/>
</dbReference>
<evidence type="ECO:0000256" key="1">
    <source>
        <dbReference type="ARBA" id="ARBA00022723"/>
    </source>
</evidence>
<dbReference type="GO" id="GO:0000981">
    <property type="term" value="F:DNA-binding transcription factor activity, RNA polymerase II-specific"/>
    <property type="evidence" value="ECO:0007669"/>
    <property type="project" value="TreeGrafter"/>
</dbReference>
<evidence type="ECO:0000313" key="8">
    <source>
        <dbReference type="Proteomes" id="UP001054945"/>
    </source>
</evidence>
<feature type="domain" description="C2H2-type" evidence="6">
    <location>
        <begin position="278"/>
        <end position="305"/>
    </location>
</feature>
<dbReference type="PROSITE" id="PS00028">
    <property type="entry name" value="ZINC_FINGER_C2H2_1"/>
    <property type="match status" value="7"/>
</dbReference>
<dbReference type="SMART" id="SM00355">
    <property type="entry name" value="ZnF_C2H2"/>
    <property type="match status" value="9"/>
</dbReference>
<feature type="domain" description="C2H2-type" evidence="6">
    <location>
        <begin position="29"/>
        <end position="56"/>
    </location>
</feature>
<dbReference type="Proteomes" id="UP001054945">
    <property type="component" value="Unassembled WGS sequence"/>
</dbReference>
<feature type="domain" description="C2H2-type" evidence="6">
    <location>
        <begin position="306"/>
        <end position="333"/>
    </location>
</feature>
<dbReference type="PANTHER" id="PTHR24409">
    <property type="entry name" value="ZINC FINGER PROTEIN 142"/>
    <property type="match status" value="1"/>
</dbReference>
<dbReference type="EMBL" id="BPLR01013839">
    <property type="protein sequence ID" value="GIY64181.1"/>
    <property type="molecule type" value="Genomic_DNA"/>
</dbReference>
<keyword evidence="3 5" id="KW-0863">Zinc-finger</keyword>
<dbReference type="InterPro" id="IPR013087">
    <property type="entry name" value="Znf_C2H2_type"/>
</dbReference>
<feature type="domain" description="C2H2-type" evidence="6">
    <location>
        <begin position="135"/>
        <end position="162"/>
    </location>
</feature>
<reference evidence="7 8" key="1">
    <citation type="submission" date="2021-06" db="EMBL/GenBank/DDBJ databases">
        <title>Caerostris extrusa draft genome.</title>
        <authorList>
            <person name="Kono N."/>
            <person name="Arakawa K."/>
        </authorList>
    </citation>
    <scope>NUCLEOTIDE SEQUENCE [LARGE SCALE GENOMIC DNA]</scope>
</reference>
<dbReference type="PROSITE" id="PS50157">
    <property type="entry name" value="ZINC_FINGER_C2H2_2"/>
    <property type="match status" value="8"/>
</dbReference>
<protein>
    <submittedName>
        <fullName evidence="7">Zinc finger protein 26</fullName>
    </submittedName>
</protein>
<dbReference type="AlphaFoldDB" id="A0AAV4V215"/>
<dbReference type="Pfam" id="PF13894">
    <property type="entry name" value="zf-C2H2_4"/>
    <property type="match status" value="1"/>
</dbReference>
<keyword evidence="2" id="KW-0677">Repeat</keyword>
<comment type="caution">
    <text evidence="7">The sequence shown here is derived from an EMBL/GenBank/DDBJ whole genome shotgun (WGS) entry which is preliminary data.</text>
</comment>
<feature type="domain" description="C2H2-type" evidence="6">
    <location>
        <begin position="250"/>
        <end position="277"/>
    </location>
</feature>
<organism evidence="7 8">
    <name type="scientific">Caerostris extrusa</name>
    <name type="common">Bark spider</name>
    <name type="synonym">Caerostris bankana</name>
    <dbReference type="NCBI Taxonomy" id="172846"/>
    <lineage>
        <taxon>Eukaryota</taxon>
        <taxon>Metazoa</taxon>
        <taxon>Ecdysozoa</taxon>
        <taxon>Arthropoda</taxon>
        <taxon>Chelicerata</taxon>
        <taxon>Arachnida</taxon>
        <taxon>Araneae</taxon>
        <taxon>Araneomorphae</taxon>
        <taxon>Entelegynae</taxon>
        <taxon>Araneoidea</taxon>
        <taxon>Araneidae</taxon>
        <taxon>Caerostris</taxon>
    </lineage>
</organism>
<dbReference type="GO" id="GO:0005634">
    <property type="term" value="C:nucleus"/>
    <property type="evidence" value="ECO:0007669"/>
    <property type="project" value="TreeGrafter"/>
</dbReference>
<evidence type="ECO:0000259" key="6">
    <source>
        <dbReference type="PROSITE" id="PS50157"/>
    </source>
</evidence>
<gene>
    <name evidence="7" type="primary">Zfp26_11</name>
    <name evidence="7" type="ORF">CEXT_110771</name>
</gene>
<dbReference type="InterPro" id="IPR036236">
    <property type="entry name" value="Znf_C2H2_sf"/>
</dbReference>
<keyword evidence="4" id="KW-0862">Zinc</keyword>
<evidence type="ECO:0000256" key="4">
    <source>
        <dbReference type="ARBA" id="ARBA00022833"/>
    </source>
</evidence>
<evidence type="ECO:0000256" key="3">
    <source>
        <dbReference type="ARBA" id="ARBA00022771"/>
    </source>
</evidence>
<dbReference type="FunFam" id="3.30.160.60:FF:000446">
    <property type="entry name" value="Zinc finger protein"/>
    <property type="match status" value="1"/>
</dbReference>
<sequence length="352" mass="41627">MIVRNVKKRFKTEADLKKHRCIYNGPRPHLCKVCGKRFNRLYHLERHVELHERKNQSAIKVTEPCSYSEAKHDSAVDIYNPEMLLDQDSNSKNSSEDQSVTVNKKFECYICSSRWSSFKKYKVHFLSLHQDVQFNACHICTKQFSKSSKVKRHLLIHFKEKKYTCDACFKTFSTQSTKNRHMKVHTGVTRLACSQCPETFNTKTDLKKHTLLHQMSENADFKCTQCESSFSEEKLLNDHILAHHNLLKEFQCNVCERKCKDAYNLKQHKLVHSSLKKLKCFKCNKLFNTTSDLNKHVLLHNDLKPYSCYFCDKSFSRNNQRRKHLASCSREKRDRHLLKIVKLIKKMYILLL</sequence>
<feature type="domain" description="C2H2-type" evidence="6">
    <location>
        <begin position="191"/>
        <end position="218"/>
    </location>
</feature>
<dbReference type="SUPFAM" id="SSF57667">
    <property type="entry name" value="beta-beta-alpha zinc fingers"/>
    <property type="match status" value="5"/>
</dbReference>
<dbReference type="PANTHER" id="PTHR24409:SF295">
    <property type="entry name" value="AZ2-RELATED"/>
    <property type="match status" value="1"/>
</dbReference>
<feature type="domain" description="C2H2-type" evidence="6">
    <location>
        <begin position="221"/>
        <end position="249"/>
    </location>
</feature>
<evidence type="ECO:0000256" key="5">
    <source>
        <dbReference type="PROSITE-ProRule" id="PRU00042"/>
    </source>
</evidence>
<dbReference type="Pfam" id="PF00096">
    <property type="entry name" value="zf-C2H2"/>
    <property type="match status" value="6"/>
</dbReference>
<accession>A0AAV4V215</accession>
<dbReference type="Gene3D" id="3.30.160.60">
    <property type="entry name" value="Classic Zinc Finger"/>
    <property type="match status" value="6"/>
</dbReference>
<proteinExistence type="predicted"/>
<dbReference type="GO" id="GO:0008270">
    <property type="term" value="F:zinc ion binding"/>
    <property type="evidence" value="ECO:0007669"/>
    <property type="project" value="UniProtKB-KW"/>
</dbReference>
<name>A0AAV4V215_CAEEX</name>
<keyword evidence="1" id="KW-0479">Metal-binding</keyword>
<evidence type="ECO:0000256" key="2">
    <source>
        <dbReference type="ARBA" id="ARBA00022737"/>
    </source>
</evidence>
<dbReference type="FunFam" id="3.30.160.60:FF:000100">
    <property type="entry name" value="Zinc finger 45-like"/>
    <property type="match status" value="1"/>
</dbReference>
<keyword evidence="8" id="KW-1185">Reference proteome</keyword>
<feature type="domain" description="C2H2-type" evidence="6">
    <location>
        <begin position="163"/>
        <end position="190"/>
    </location>
</feature>
<evidence type="ECO:0000313" key="7">
    <source>
        <dbReference type="EMBL" id="GIY64181.1"/>
    </source>
</evidence>